<accession>A0AB73ID89</accession>
<evidence type="ECO:0000313" key="3">
    <source>
        <dbReference type="Proteomes" id="UP001229486"/>
    </source>
</evidence>
<dbReference type="SUPFAM" id="SSF51569">
    <property type="entry name" value="Aldolase"/>
    <property type="match status" value="1"/>
</dbReference>
<comment type="caution">
    <text evidence="2">The sequence shown here is derived from an EMBL/GenBank/DDBJ whole genome shotgun (WGS) entry which is preliminary data.</text>
</comment>
<dbReference type="EMBL" id="JAURTK010000003">
    <property type="protein sequence ID" value="MDP9647825.1"/>
    <property type="molecule type" value="Genomic_DNA"/>
</dbReference>
<dbReference type="RefSeq" id="WP_392393967.1">
    <property type="nucleotide sequence ID" value="NZ_JAURTK010000003.1"/>
</dbReference>
<dbReference type="GO" id="GO:0016829">
    <property type="term" value="F:lyase activity"/>
    <property type="evidence" value="ECO:0007669"/>
    <property type="project" value="UniProtKB-KW"/>
</dbReference>
<protein>
    <submittedName>
        <fullName evidence="2">Dihydrodipicolinate synthase/N-acetylneuraminate lyase</fullName>
    </submittedName>
</protein>
<dbReference type="InterPro" id="IPR002220">
    <property type="entry name" value="DapA-like"/>
</dbReference>
<dbReference type="Proteomes" id="UP001229486">
    <property type="component" value="Unassembled WGS sequence"/>
</dbReference>
<sequence length="89" mass="9698">MTRSPESEFLRWTPFRSGHVDLDALRTLADSYIAQGASGIVALGTTAEAALLTDSERDVVLKTVIETIARMPWPGIWPNARIPAGHPRA</sequence>
<proteinExistence type="predicted"/>
<evidence type="ECO:0000256" key="1">
    <source>
        <dbReference type="ARBA" id="ARBA00023239"/>
    </source>
</evidence>
<dbReference type="InterPro" id="IPR013785">
    <property type="entry name" value="Aldolase_TIM"/>
</dbReference>
<gene>
    <name evidence="2" type="ORF">J2793_003271</name>
</gene>
<organism evidence="2 3">
    <name type="scientific">Paraburkholderia caledonica</name>
    <dbReference type="NCBI Taxonomy" id="134536"/>
    <lineage>
        <taxon>Bacteria</taxon>
        <taxon>Pseudomonadati</taxon>
        <taxon>Pseudomonadota</taxon>
        <taxon>Betaproteobacteria</taxon>
        <taxon>Burkholderiales</taxon>
        <taxon>Burkholderiaceae</taxon>
        <taxon>Paraburkholderia</taxon>
    </lineage>
</organism>
<name>A0AB73ID89_9BURK</name>
<dbReference type="AlphaFoldDB" id="A0AB73ID89"/>
<keyword evidence="1 2" id="KW-0456">Lyase</keyword>
<evidence type="ECO:0000313" key="2">
    <source>
        <dbReference type="EMBL" id="MDP9647825.1"/>
    </source>
</evidence>
<reference evidence="2" key="1">
    <citation type="submission" date="2023-07" db="EMBL/GenBank/DDBJ databases">
        <title>Sorghum-associated microbial communities from plants grown in Nebraska, USA.</title>
        <authorList>
            <person name="Schachtman D."/>
        </authorList>
    </citation>
    <scope>NUCLEOTIDE SEQUENCE</scope>
    <source>
        <strain evidence="2">DS1061</strain>
    </source>
</reference>
<dbReference type="Gene3D" id="3.20.20.70">
    <property type="entry name" value="Aldolase class I"/>
    <property type="match status" value="1"/>
</dbReference>
<dbReference type="Pfam" id="PF00701">
    <property type="entry name" value="DHDPS"/>
    <property type="match status" value="1"/>
</dbReference>